<feature type="region of interest" description="Disordered" evidence="1">
    <location>
        <begin position="221"/>
        <end position="348"/>
    </location>
</feature>
<gene>
    <name evidence="2" type="ORF">N0V93_007728</name>
</gene>
<protein>
    <submittedName>
        <fullName evidence="2">Uncharacterized protein</fullName>
    </submittedName>
</protein>
<name>A0A9W9CU73_9PEZI</name>
<evidence type="ECO:0000313" key="3">
    <source>
        <dbReference type="Proteomes" id="UP001140453"/>
    </source>
</evidence>
<dbReference type="PANTHER" id="PTHR28246">
    <property type="entry name" value="G1-SPECIFIC TRANSCRIPTIONAL REPRESSOR WHI5-RELATED"/>
    <property type="match status" value="1"/>
</dbReference>
<sequence>MSFRPVNHRPSQVEASDNKGSASVSVSTITQVSPRDTAVSYPLQKQTSRHSGSQATLHSSNSTESIRVFTPPIIERSGSNGAVSSGQGSSQESQLLQLSQLAAAQEKMPDYGARSSVKRAADGTVKDARSSPTASPPRPSSHSRNVSAVSAASTASSHFTDLSWDLKTRLTPHTPAVAPLLITPTNRNLSAAANPMVVSPTHNNREKDAMEALLFMSSPGNSANMKTYQPGPQPMSSLRNGATSAPSSQRKPLPKSAPKRKGLPNGRPVPSSQPLPASHSPQKRVGFGSSPVHPSEMDLDDPTSPRRHAAYVRPAVPSMHKVNGLSVNGRHPLPSSGGLRKPERPRQRLSLEHLDEVLDRVAAEDDSSDSEGEILLPSRREGLGTRY</sequence>
<feature type="compositionally biased region" description="Polar residues" evidence="1">
    <location>
        <begin position="9"/>
        <end position="34"/>
    </location>
</feature>
<dbReference type="InterPro" id="IPR039198">
    <property type="entry name" value="Srl3/Whi5"/>
</dbReference>
<dbReference type="PANTHER" id="PTHR28246:SF1">
    <property type="entry name" value="G1-SPECIFIC TRANSCRIPTIONAL REPRESSOR WHI5-RELATED"/>
    <property type="match status" value="1"/>
</dbReference>
<keyword evidence="3" id="KW-1185">Reference proteome</keyword>
<evidence type="ECO:0000313" key="2">
    <source>
        <dbReference type="EMBL" id="KAJ4387139.1"/>
    </source>
</evidence>
<feature type="compositionally biased region" description="Low complexity" evidence="1">
    <location>
        <begin position="77"/>
        <end position="94"/>
    </location>
</feature>
<feature type="region of interest" description="Disordered" evidence="1">
    <location>
        <begin position="106"/>
        <end position="149"/>
    </location>
</feature>
<reference evidence="2" key="1">
    <citation type="submission" date="2022-10" db="EMBL/GenBank/DDBJ databases">
        <title>Tapping the CABI collections for fungal endophytes: first genome assemblies for Collariella, Neodidymelliopsis, Ascochyta clinopodiicola, Didymella pomorum, Didymosphaeria variabile, Neocosmospora piperis and Neocucurbitaria cava.</title>
        <authorList>
            <person name="Hill R."/>
        </authorList>
    </citation>
    <scope>NUCLEOTIDE SEQUENCE</scope>
    <source>
        <strain evidence="2">IMI 355082</strain>
    </source>
</reference>
<feature type="compositionally biased region" description="Basic and acidic residues" evidence="1">
    <location>
        <begin position="378"/>
        <end position="387"/>
    </location>
</feature>
<feature type="region of interest" description="Disordered" evidence="1">
    <location>
        <begin position="1"/>
        <end position="94"/>
    </location>
</feature>
<comment type="caution">
    <text evidence="2">The sequence shown here is derived from an EMBL/GenBank/DDBJ whole genome shotgun (WGS) entry which is preliminary data.</text>
</comment>
<proteinExistence type="predicted"/>
<feature type="compositionally biased region" description="Polar residues" evidence="1">
    <location>
        <begin position="43"/>
        <end position="65"/>
    </location>
</feature>
<feature type="region of interest" description="Disordered" evidence="1">
    <location>
        <begin position="360"/>
        <end position="387"/>
    </location>
</feature>
<dbReference type="GO" id="GO:0000082">
    <property type="term" value="P:G1/S transition of mitotic cell cycle"/>
    <property type="evidence" value="ECO:0007669"/>
    <property type="project" value="InterPro"/>
</dbReference>
<feature type="compositionally biased region" description="Low complexity" evidence="1">
    <location>
        <begin position="140"/>
        <end position="149"/>
    </location>
</feature>
<dbReference type="Proteomes" id="UP001140453">
    <property type="component" value="Unassembled WGS sequence"/>
</dbReference>
<dbReference type="OrthoDB" id="2359117at2759"/>
<organism evidence="2 3">
    <name type="scientific">Gnomoniopsis smithogilvyi</name>
    <dbReference type="NCBI Taxonomy" id="1191159"/>
    <lineage>
        <taxon>Eukaryota</taxon>
        <taxon>Fungi</taxon>
        <taxon>Dikarya</taxon>
        <taxon>Ascomycota</taxon>
        <taxon>Pezizomycotina</taxon>
        <taxon>Sordariomycetes</taxon>
        <taxon>Sordariomycetidae</taxon>
        <taxon>Diaporthales</taxon>
        <taxon>Gnomoniaceae</taxon>
        <taxon>Gnomoniopsis</taxon>
    </lineage>
</organism>
<feature type="compositionally biased region" description="Basic and acidic residues" evidence="1">
    <location>
        <begin position="119"/>
        <end position="129"/>
    </location>
</feature>
<accession>A0A9W9CU73</accession>
<dbReference type="GO" id="GO:0033309">
    <property type="term" value="C:SBF transcription complex"/>
    <property type="evidence" value="ECO:0007669"/>
    <property type="project" value="TreeGrafter"/>
</dbReference>
<dbReference type="AlphaFoldDB" id="A0A9W9CU73"/>
<feature type="compositionally biased region" description="Polar residues" evidence="1">
    <location>
        <begin position="234"/>
        <end position="250"/>
    </location>
</feature>
<dbReference type="GO" id="GO:0003712">
    <property type="term" value="F:transcription coregulator activity"/>
    <property type="evidence" value="ECO:0007669"/>
    <property type="project" value="TreeGrafter"/>
</dbReference>
<dbReference type="EMBL" id="JAPEVB010000005">
    <property type="protein sequence ID" value="KAJ4387139.1"/>
    <property type="molecule type" value="Genomic_DNA"/>
</dbReference>
<dbReference type="GO" id="GO:0005737">
    <property type="term" value="C:cytoplasm"/>
    <property type="evidence" value="ECO:0007669"/>
    <property type="project" value="TreeGrafter"/>
</dbReference>
<evidence type="ECO:0000256" key="1">
    <source>
        <dbReference type="SAM" id="MobiDB-lite"/>
    </source>
</evidence>